<comment type="function">
    <text evidence="1">NodD regulates the expression of the nodABCFE genes which encode other nodulation proteins. NodD is also a negative regulator of its own expression. Binds flavonoids as inducers.</text>
</comment>
<comment type="caution">
    <text evidence="7">The sequence shown here is derived from an EMBL/GenBank/DDBJ whole genome shotgun (WGS) entry which is preliminary data.</text>
</comment>
<reference evidence="7 8" key="1">
    <citation type="submission" date="2024-06" db="EMBL/GenBank/DDBJ databases">
        <title>Genomic Encyclopedia of Type Strains, Phase V (KMG-V): Genome sequencing to study the core and pangenomes of soil and plant-associated prokaryotes.</title>
        <authorList>
            <person name="Whitman W."/>
        </authorList>
    </citation>
    <scope>NUCLEOTIDE SEQUENCE [LARGE SCALE GENOMIC DNA]</scope>
    <source>
        <strain evidence="7 8">USDA 160</strain>
    </source>
</reference>
<dbReference type="RefSeq" id="WP_038956111.1">
    <property type="nucleotide sequence ID" value="NZ_CP066351.1"/>
</dbReference>
<keyword evidence="4" id="KW-0238">DNA-binding</keyword>
<keyword evidence="3" id="KW-0805">Transcription regulation</keyword>
<dbReference type="InterPro" id="IPR000847">
    <property type="entry name" value="LysR_HTH_N"/>
</dbReference>
<organism evidence="7 8">
    <name type="scientific">Bradyrhizobium japonicum</name>
    <dbReference type="NCBI Taxonomy" id="375"/>
    <lineage>
        <taxon>Bacteria</taxon>
        <taxon>Pseudomonadati</taxon>
        <taxon>Pseudomonadota</taxon>
        <taxon>Alphaproteobacteria</taxon>
        <taxon>Hyphomicrobiales</taxon>
        <taxon>Nitrobacteraceae</taxon>
        <taxon>Bradyrhizobium</taxon>
    </lineage>
</organism>
<evidence type="ECO:0000256" key="4">
    <source>
        <dbReference type="ARBA" id="ARBA00023125"/>
    </source>
</evidence>
<dbReference type="Proteomes" id="UP001549291">
    <property type="component" value="Unassembled WGS sequence"/>
</dbReference>
<proteinExistence type="inferred from homology"/>
<dbReference type="PANTHER" id="PTHR30346">
    <property type="entry name" value="TRANSCRIPTIONAL DUAL REGULATOR HCAR-RELATED"/>
    <property type="match status" value="1"/>
</dbReference>
<evidence type="ECO:0000313" key="7">
    <source>
        <dbReference type="EMBL" id="MET4720330.1"/>
    </source>
</evidence>
<feature type="domain" description="HTH lysR-type" evidence="6">
    <location>
        <begin position="1"/>
        <end position="59"/>
    </location>
</feature>
<keyword evidence="5" id="KW-0804">Transcription</keyword>
<evidence type="ECO:0000256" key="1">
    <source>
        <dbReference type="ARBA" id="ARBA00003502"/>
    </source>
</evidence>
<dbReference type="Gene3D" id="1.10.10.10">
    <property type="entry name" value="Winged helix-like DNA-binding domain superfamily/Winged helix DNA-binding domain"/>
    <property type="match status" value="1"/>
</dbReference>
<dbReference type="InterPro" id="IPR036388">
    <property type="entry name" value="WH-like_DNA-bd_sf"/>
</dbReference>
<dbReference type="InterPro" id="IPR005119">
    <property type="entry name" value="LysR_subst-bd"/>
</dbReference>
<dbReference type="EMBL" id="JBEPTQ010000002">
    <property type="protein sequence ID" value="MET4720330.1"/>
    <property type="molecule type" value="Genomic_DNA"/>
</dbReference>
<protein>
    <submittedName>
        <fullName evidence="7">LysR family hca operon transcriptional activator</fullName>
    </submittedName>
</protein>
<evidence type="ECO:0000256" key="5">
    <source>
        <dbReference type="ARBA" id="ARBA00023163"/>
    </source>
</evidence>
<comment type="similarity">
    <text evidence="2">Belongs to the LysR transcriptional regulatory family.</text>
</comment>
<accession>A0ABV2RUQ3</accession>
<dbReference type="Pfam" id="PF00126">
    <property type="entry name" value="HTH_1"/>
    <property type="match status" value="1"/>
</dbReference>
<dbReference type="SUPFAM" id="SSF46785">
    <property type="entry name" value="Winged helix' DNA-binding domain"/>
    <property type="match status" value="1"/>
</dbReference>
<evidence type="ECO:0000256" key="3">
    <source>
        <dbReference type="ARBA" id="ARBA00023015"/>
    </source>
</evidence>
<evidence type="ECO:0000313" key="8">
    <source>
        <dbReference type="Proteomes" id="UP001549291"/>
    </source>
</evidence>
<dbReference type="PRINTS" id="PR00039">
    <property type="entry name" value="HTHLYSR"/>
</dbReference>
<dbReference type="Pfam" id="PF03466">
    <property type="entry name" value="LysR_substrate"/>
    <property type="match status" value="1"/>
</dbReference>
<name>A0ABV2RUQ3_BRAJP</name>
<dbReference type="InterPro" id="IPR036390">
    <property type="entry name" value="WH_DNA-bd_sf"/>
</dbReference>
<evidence type="ECO:0000259" key="6">
    <source>
        <dbReference type="PROSITE" id="PS50931"/>
    </source>
</evidence>
<dbReference type="PANTHER" id="PTHR30346:SF0">
    <property type="entry name" value="HCA OPERON TRANSCRIPTIONAL ACTIVATOR HCAR"/>
    <property type="match status" value="1"/>
</dbReference>
<dbReference type="Gene3D" id="3.40.190.10">
    <property type="entry name" value="Periplasmic binding protein-like II"/>
    <property type="match status" value="2"/>
</dbReference>
<gene>
    <name evidence="7" type="ORF">ABIF63_004436</name>
</gene>
<dbReference type="PROSITE" id="PS50931">
    <property type="entry name" value="HTH_LYSR"/>
    <property type="match status" value="1"/>
</dbReference>
<sequence>MELRHLRYFIAVAEEGSLTVAAEKRLHTAQPSLSRQIRDLEYEVGVPLFARSVHGVELTAAGRAFLDHARLALTQADAAIEAARRAGRPEKSRFALGFLTGQEIDWLPEAMRVLRDELPNIDVTVTSDFSPALADGLRRGSLDLAFMRREASSAELVYKTVIEEALVAVLPSDHRLAKLDRIDLAKLEGTPFVNVSDTAPELLKIINSHVRESGLPIATAHDADNIAMAVSMVASTRGFALLPGYVKNFLPWSVISRPLRGKAPTIDLVVGYHKTNASPILAKFVSRLSDLIERATKHMAH</sequence>
<evidence type="ECO:0000256" key="2">
    <source>
        <dbReference type="ARBA" id="ARBA00009437"/>
    </source>
</evidence>
<dbReference type="SUPFAM" id="SSF53850">
    <property type="entry name" value="Periplasmic binding protein-like II"/>
    <property type="match status" value="1"/>
</dbReference>
<keyword evidence="8" id="KW-1185">Reference proteome</keyword>